<comment type="caution">
    <text evidence="2">The sequence shown here is derived from an EMBL/GenBank/DDBJ whole genome shotgun (WGS) entry which is preliminary data.</text>
</comment>
<evidence type="ECO:0000259" key="1">
    <source>
        <dbReference type="PROSITE" id="PS50404"/>
    </source>
</evidence>
<gene>
    <name evidence="2" type="ORF">HHL25_08415</name>
</gene>
<dbReference type="RefSeq" id="WP_169589011.1">
    <property type="nucleotide sequence ID" value="NZ_JABBGK010000001.1"/>
</dbReference>
<organism evidence="2 3">
    <name type="scientific">Rhizobium terricola</name>
    <dbReference type="NCBI Taxonomy" id="2728849"/>
    <lineage>
        <taxon>Bacteria</taxon>
        <taxon>Pseudomonadati</taxon>
        <taxon>Pseudomonadota</taxon>
        <taxon>Alphaproteobacteria</taxon>
        <taxon>Hyphomicrobiales</taxon>
        <taxon>Rhizobiaceae</taxon>
        <taxon>Rhizobium/Agrobacterium group</taxon>
        <taxon>Rhizobium</taxon>
    </lineage>
</organism>
<keyword evidence="3" id="KW-1185">Reference proteome</keyword>
<dbReference type="EMBL" id="JABBGK010000001">
    <property type="protein sequence ID" value="NML74143.1"/>
    <property type="molecule type" value="Genomic_DNA"/>
</dbReference>
<dbReference type="Pfam" id="PF13417">
    <property type="entry name" value="GST_N_3"/>
    <property type="match status" value="1"/>
</dbReference>
<protein>
    <submittedName>
        <fullName evidence="2">Glutathione S-transferase family protein</fullName>
    </submittedName>
</protein>
<dbReference type="InterPro" id="IPR054416">
    <property type="entry name" value="GST_UstS-like_C"/>
</dbReference>
<dbReference type="Gene3D" id="1.20.1050.10">
    <property type="match status" value="1"/>
</dbReference>
<accession>A0A7Y0FV72</accession>
<dbReference type="InterPro" id="IPR036282">
    <property type="entry name" value="Glutathione-S-Trfase_C_sf"/>
</dbReference>
<sequence length="227" mass="25470">MPRTLYSLCGADSARPFSPHCWKAVMSLRHKGLDFSEVPLPFTEIPKVENGATRLVPLLRDGEHRVADSFAIALYLEETYPDRPSLFRGEGGKALSRFVEGYSQMVLHTAITRIALLDIHGMLAPADQAYFRTNREGRFGKPLEEVAPDRAAEIAAFPAKLEPLRHMLKFQPFIGGDSPLFADYIPFGALQWLRITTGSVHLAEDDPARLWFERCLDLYEGRARAVA</sequence>
<evidence type="ECO:0000313" key="3">
    <source>
        <dbReference type="Proteomes" id="UP000541470"/>
    </source>
</evidence>
<reference evidence="2 3" key="1">
    <citation type="submission" date="2020-04" db="EMBL/GenBank/DDBJ databases">
        <title>Rhizobium sp. S-51 isolated from soil.</title>
        <authorList>
            <person name="Dahal R.H."/>
        </authorList>
    </citation>
    <scope>NUCLEOTIDE SEQUENCE [LARGE SCALE GENOMIC DNA]</scope>
    <source>
        <strain evidence="2 3">S-51</strain>
    </source>
</reference>
<dbReference type="InterPro" id="IPR036249">
    <property type="entry name" value="Thioredoxin-like_sf"/>
</dbReference>
<feature type="domain" description="GST N-terminal" evidence="1">
    <location>
        <begin position="1"/>
        <end position="84"/>
    </location>
</feature>
<dbReference type="GO" id="GO:0016740">
    <property type="term" value="F:transferase activity"/>
    <property type="evidence" value="ECO:0007669"/>
    <property type="project" value="UniProtKB-KW"/>
</dbReference>
<dbReference type="Proteomes" id="UP000541470">
    <property type="component" value="Unassembled WGS sequence"/>
</dbReference>
<dbReference type="AlphaFoldDB" id="A0A7Y0FV72"/>
<dbReference type="Pfam" id="PF22041">
    <property type="entry name" value="GST_C_7"/>
    <property type="match status" value="1"/>
</dbReference>
<dbReference type="Gene3D" id="3.40.30.10">
    <property type="entry name" value="Glutaredoxin"/>
    <property type="match status" value="1"/>
</dbReference>
<dbReference type="SUPFAM" id="SSF47616">
    <property type="entry name" value="GST C-terminal domain-like"/>
    <property type="match status" value="1"/>
</dbReference>
<dbReference type="PROSITE" id="PS50404">
    <property type="entry name" value="GST_NTER"/>
    <property type="match status" value="1"/>
</dbReference>
<evidence type="ECO:0000313" key="2">
    <source>
        <dbReference type="EMBL" id="NML74143.1"/>
    </source>
</evidence>
<dbReference type="CDD" id="cd03038">
    <property type="entry name" value="GST_N_etherase_LigE"/>
    <property type="match status" value="1"/>
</dbReference>
<dbReference type="InterPro" id="IPR004045">
    <property type="entry name" value="Glutathione_S-Trfase_N"/>
</dbReference>
<dbReference type="CDD" id="cd03202">
    <property type="entry name" value="GST_C_etherase_LigE"/>
    <property type="match status" value="1"/>
</dbReference>
<dbReference type="SUPFAM" id="SSF52833">
    <property type="entry name" value="Thioredoxin-like"/>
    <property type="match status" value="1"/>
</dbReference>
<name>A0A7Y0FV72_9HYPH</name>
<proteinExistence type="predicted"/>
<keyword evidence="2" id="KW-0808">Transferase</keyword>